<name>A0A929WWV9_9BACT</name>
<proteinExistence type="predicted"/>
<evidence type="ECO:0000259" key="2">
    <source>
        <dbReference type="Pfam" id="PF07675"/>
    </source>
</evidence>
<dbReference type="RefSeq" id="WP_303762367.1">
    <property type="nucleotide sequence ID" value="NZ_JABZGR010000001.1"/>
</dbReference>
<evidence type="ECO:0000313" key="3">
    <source>
        <dbReference type="EMBL" id="MBF0969460.1"/>
    </source>
</evidence>
<feature type="chain" id="PRO_5037275888" description="Cleaved adhesin domain-containing protein" evidence="1">
    <location>
        <begin position="28"/>
        <end position="666"/>
    </location>
</feature>
<feature type="domain" description="Cleaved adhesin" evidence="2">
    <location>
        <begin position="61"/>
        <end position="224"/>
    </location>
</feature>
<protein>
    <recommendedName>
        <fullName evidence="2">Cleaved adhesin domain-containing protein</fullName>
    </recommendedName>
</protein>
<dbReference type="NCBIfam" id="NF038128">
    <property type="entry name" value="choice_anch_J"/>
    <property type="match status" value="1"/>
</dbReference>
<dbReference type="AlphaFoldDB" id="A0A929WWV9"/>
<dbReference type="InterPro" id="IPR011628">
    <property type="entry name" value="Cleaved_adhesin"/>
</dbReference>
<accession>A0A929WWV9</accession>
<dbReference type="EMBL" id="JABZGR010000001">
    <property type="protein sequence ID" value="MBF0969460.1"/>
    <property type="molecule type" value="Genomic_DNA"/>
</dbReference>
<evidence type="ECO:0000313" key="4">
    <source>
        <dbReference type="Proteomes" id="UP000704068"/>
    </source>
</evidence>
<organism evidence="3 4">
    <name type="scientific">Alloprevotella tannerae</name>
    <dbReference type="NCBI Taxonomy" id="76122"/>
    <lineage>
        <taxon>Bacteria</taxon>
        <taxon>Pseudomonadati</taxon>
        <taxon>Bacteroidota</taxon>
        <taxon>Bacteroidia</taxon>
        <taxon>Bacteroidales</taxon>
        <taxon>Prevotellaceae</taxon>
        <taxon>Alloprevotella</taxon>
    </lineage>
</organism>
<reference evidence="3" key="1">
    <citation type="submission" date="2020-04" db="EMBL/GenBank/DDBJ databases">
        <title>Deep metagenomics examines the oral microbiome during advanced dental caries in children, revealing novel taxa and co-occurrences with host molecules.</title>
        <authorList>
            <person name="Baker J.L."/>
            <person name="Morton J.T."/>
            <person name="Dinis M."/>
            <person name="Alvarez R."/>
            <person name="Tran N.C."/>
            <person name="Knight R."/>
            <person name="Edlund A."/>
        </authorList>
    </citation>
    <scope>NUCLEOTIDE SEQUENCE</scope>
    <source>
        <strain evidence="3">JCVI_34_bin.1</strain>
    </source>
</reference>
<keyword evidence="1" id="KW-0732">Signal</keyword>
<dbReference type="Gene3D" id="2.60.120.200">
    <property type="match status" value="1"/>
</dbReference>
<feature type="signal peptide" evidence="1">
    <location>
        <begin position="1"/>
        <end position="27"/>
    </location>
</feature>
<gene>
    <name evidence="3" type="ORF">HXK21_00240</name>
</gene>
<evidence type="ECO:0000256" key="1">
    <source>
        <dbReference type="SAM" id="SignalP"/>
    </source>
</evidence>
<dbReference type="Pfam" id="PF07675">
    <property type="entry name" value="Cleaved_Adhesin"/>
    <property type="match status" value="1"/>
</dbReference>
<dbReference type="Proteomes" id="UP000704068">
    <property type="component" value="Unassembled WGS sequence"/>
</dbReference>
<comment type="caution">
    <text evidence="3">The sequence shown here is derived from an EMBL/GenBank/DDBJ whole genome shotgun (WGS) entry which is preliminary data.</text>
</comment>
<sequence length="666" mass="70844">MKQHLVKHSYAAIIALFIALFALPVQAQSIAKPALKNNSGEMSIVGNKNKKASVKSSETLPLFEDFESGEIPDGWTVIDANNDGKNWMVFSNEKNTWVTPKSGKCVIGSFSDDDGNLDPDNYLISPKLSGATRLTYWFSLNTKYPDDRYQVLASTTGKDISDFTIVLKDERPTGLKPIKDGSKQSEWVNRTLQLPVGTKYIAFRHFDSNKSGEGNYIFLDDITIDDKAINYDLWIAGKQVTSDNCKDLAEFEGVSGIVIYDPQSNILTLENAIIDTTSPNAIDSRIDNLTINLIGTNRLVTANTSTLRITKPLTITGGGTLNVNSLSSCGILVIHTDLTITDCIVTAVGHEGITGAYDSGAKLLIRNATVTAEGGNGSISDFASLTLEGCAITQPAGAAFDPSQNAVVLNGEMVTSEVVITPQSTDYDLQICGTQVTPDNCGDLTIFDGVSGTVKYDPTNKVLTLKDAIISSTTTNAIVSNIDGLTINVIGTNSLTTTDKATISFRSPLTITGGGTLNAKSGSDCAVYANETNLTINNCIVNAESRAYAIAGNDGTRETLTINNAMVTAEGKENGSICDFANVVLVGCDILQPTGAAFDADLRGIALNGAIVKSKVIIGDPSSIHTPTIDNAAKQGIYTLSGVKLNSKVEDLPRGIYIVNGKKVVK</sequence>